<dbReference type="EMBL" id="LT598466">
    <property type="protein sequence ID" value="SCU83258.1"/>
    <property type="molecule type" value="Genomic_DNA"/>
</dbReference>
<dbReference type="CDD" id="cd21206">
    <property type="entry name" value="CH_IQGAP"/>
    <property type="match status" value="1"/>
</dbReference>
<feature type="domain" description="Ras-GAP" evidence="3">
    <location>
        <begin position="914"/>
        <end position="1108"/>
    </location>
</feature>
<dbReference type="PANTHER" id="PTHR14149:SF14">
    <property type="entry name" value="CALPONIN-HOMOLOGY (CH) DOMAIN-CONTAINING PROTEIN"/>
    <property type="match status" value="1"/>
</dbReference>
<dbReference type="SUPFAM" id="SSF47576">
    <property type="entry name" value="Calponin-homology domain, CH-domain"/>
    <property type="match status" value="1"/>
</dbReference>
<feature type="coiled-coil region" evidence="1">
    <location>
        <begin position="802"/>
        <end position="829"/>
    </location>
</feature>
<accession>A0A1G4J1N9</accession>
<feature type="domain" description="Calponin-homology (CH)" evidence="4">
    <location>
        <begin position="130"/>
        <end position="240"/>
    </location>
</feature>
<dbReference type="PROSITE" id="PS50096">
    <property type="entry name" value="IQ"/>
    <property type="match status" value="2"/>
</dbReference>
<dbReference type="OrthoDB" id="775356at2759"/>
<dbReference type="Proteomes" id="UP000191024">
    <property type="component" value="Chromosome C"/>
</dbReference>
<reference evidence="6" key="1">
    <citation type="submission" date="2016-03" db="EMBL/GenBank/DDBJ databases">
        <authorList>
            <person name="Devillers H."/>
        </authorList>
    </citation>
    <scope>NUCLEOTIDE SEQUENCE [LARGE SCALE GENOMIC DNA]</scope>
</reference>
<evidence type="ECO:0000256" key="1">
    <source>
        <dbReference type="SAM" id="Coils"/>
    </source>
</evidence>
<protein>
    <submittedName>
        <fullName evidence="5">LAMI_0C02564g1_1</fullName>
    </submittedName>
</protein>
<keyword evidence="1" id="KW-0175">Coiled coil</keyword>
<name>A0A1G4J1N9_9SACH</name>
<dbReference type="GO" id="GO:0046580">
    <property type="term" value="P:negative regulation of Ras protein signal transduction"/>
    <property type="evidence" value="ECO:0007669"/>
    <property type="project" value="TreeGrafter"/>
</dbReference>
<evidence type="ECO:0000256" key="2">
    <source>
        <dbReference type="SAM" id="MobiDB-lite"/>
    </source>
</evidence>
<dbReference type="GO" id="GO:0005096">
    <property type="term" value="F:GTPase activator activity"/>
    <property type="evidence" value="ECO:0007669"/>
    <property type="project" value="TreeGrafter"/>
</dbReference>
<evidence type="ECO:0000259" key="3">
    <source>
        <dbReference type="PROSITE" id="PS50018"/>
    </source>
</evidence>
<feature type="region of interest" description="Disordered" evidence="2">
    <location>
        <begin position="297"/>
        <end position="349"/>
    </location>
</feature>
<sequence length="1540" mass="174859">MASIVESPSRARNAFLDRYITTLKDDGRSVLKPVSPSRINKTPQSREIKQFSRLDDNDVLFDENALRESTSRKSQKASKLEFLALSPQKTSIGPSEYSNDQISSISASNSGHVFDVKSLSSRDAKYYEFMCRVAEAKDWIECIIKEETASVADLASGAVMRDGVFLAKLTQAINPSLVKKIVGPSKTLNYTHTQNINAFFTLVESAGVPELFRFELTDLYDRKDIPKVFETIHALANIISKKWPGQAPEIKNLSGRITFGQDELKACQRRYPTIHNFRSFKATNSVINVSPNRNGSKGLITDFSSPASFDKSPQRSPRVNKEVKRISDDPASVDGVDLPVTPTTPTPHREKQLDFQLPKEGHLGQLQASSENAFSRNLQDTAPSLTYSGSFSPEKSLLYYSPTISRHLSYDTGNWASKGSAIDFYDTATYSKPFYSPTRQKRMNELEFLDMINCIQAICRGVNLRFNLLMRKRKFEIVSETVQRIQASARGMLTRKSFGGRIKISTQEDVCTNIMNFQAIMRGKCQRDKFYEIRFNLVKFESALLRFQNRCCCAARRKKYARLSEGIGFTRQPLAYFQSILKGKAMRLKLAAKLNPRSEDRHGVVKFQSFVRGIELRKSKNTSMLELHAEFSVLVQFQALIKGFSKRRHLATIKSGLGREFTNLQLFVCVLKARQERLRISQVTRSVKAKEDPISYLQANIKGVLARYALELIDGFVEYHSHNEIISTIRGALVRARLRKMNLYYVQHTKSIIKLQSKIRACRLRWAYLEFMSSGNPSLWSVKRFAHLLNQIYTSHESQSDLEELKSMIDLKNKEKGKLEAHLQRLNAKRLILAQNRILVNTTSTGPDFDIMLANVESTFPFYGKIFYLLQADSFYWKLLFQIDRSFSMKYVSKSFSWVNGRMNRREQVFFVKLVADIMDSEIEKVAEVTAVIGDSEPTTHCYSELLGFYASHQIPDLLLGIIQPALEYLDNPHVSFEFIPSEIYKEMSSEHLSISSSEAIGIPEVKEIFIKNLMDIWASLELIKEGIERLISKPPDDLKYLCTKAYHCVADRSSSEEDALLAISHILIDTFVARSLKDTAKFGLKLNSPDGEKKLSTLAFVVKRVFSFQIFEGYLSPLNQYSEQIRPDIVMIHRSMLTSPVFESNRDKLLYYDMYQDKRPTLSISRQYILDITTMLERNAASFPHDDPLHALLKGIRDNGELRAMQAYHQNLLLLNLDSTALALSSSDQRLCSIYNEIKRGLTYMMQVEDVDTNLYDLLTGSVLEKDEPVFQKLLKASPAIKRDPLMKELKELSYFALKEHVLERTCEFKRMNDMPANDSLQGVLNDIANTIKSRDFVKNNVTVEVQIANKTLEEIGISCSKLQKTSKALEGSIRQAIQNAQRGSNFEAPRKHGFGNKLKSAYKKVQTKSSKSSSGLSFQYTARQLYEHGALLKIDDEKLGKAAVAFFGSSGPKFPDIQFKISTSDGETFSVEMTDQRKSGNKLSITKMDTIALTKLLDLATDGKQSHVNLIAKKITLDASKFLGLLTETFFKRLNASR</sequence>
<evidence type="ECO:0000259" key="4">
    <source>
        <dbReference type="PROSITE" id="PS50021"/>
    </source>
</evidence>
<dbReference type="InterPro" id="IPR000593">
    <property type="entry name" value="RasGAP_C"/>
</dbReference>
<dbReference type="PROSITE" id="PS50021">
    <property type="entry name" value="CH"/>
    <property type="match status" value="1"/>
</dbReference>
<dbReference type="InterPro" id="IPR001715">
    <property type="entry name" value="CH_dom"/>
</dbReference>
<dbReference type="GO" id="GO:0007010">
    <property type="term" value="P:cytoskeleton organization"/>
    <property type="evidence" value="ECO:0007669"/>
    <property type="project" value="UniProtKB-ARBA"/>
</dbReference>
<dbReference type="PANTHER" id="PTHR14149">
    <property type="entry name" value="RAS GTPASE-ACTIVATING PROTEIN WITH IQ MOTIF"/>
    <property type="match status" value="1"/>
</dbReference>
<proteinExistence type="predicted"/>
<dbReference type="Gene3D" id="1.10.506.10">
    <property type="entry name" value="GTPase Activation - p120gap, domain 1"/>
    <property type="match status" value="1"/>
</dbReference>
<dbReference type="PROSITE" id="PS50018">
    <property type="entry name" value="RAS_GTPASE_ACTIV_2"/>
    <property type="match status" value="1"/>
</dbReference>
<keyword evidence="6" id="KW-1185">Reference proteome</keyword>
<evidence type="ECO:0000313" key="6">
    <source>
        <dbReference type="Proteomes" id="UP000191024"/>
    </source>
</evidence>
<dbReference type="GO" id="GO:0005938">
    <property type="term" value="C:cell cortex"/>
    <property type="evidence" value="ECO:0007669"/>
    <property type="project" value="TreeGrafter"/>
</dbReference>
<dbReference type="InterPro" id="IPR001936">
    <property type="entry name" value="RasGAP_dom"/>
</dbReference>
<dbReference type="STRING" id="1230905.A0A1G4J1N9"/>
<dbReference type="Pfam" id="PF00616">
    <property type="entry name" value="RasGAP"/>
    <property type="match status" value="1"/>
</dbReference>
<dbReference type="InterPro" id="IPR008936">
    <property type="entry name" value="Rho_GTPase_activation_prot"/>
</dbReference>
<feature type="compositionally biased region" description="Basic and acidic residues" evidence="2">
    <location>
        <begin position="319"/>
        <end position="328"/>
    </location>
</feature>
<gene>
    <name evidence="5" type="ORF">LAMI_0C02564G</name>
</gene>
<dbReference type="Pfam" id="PF00307">
    <property type="entry name" value="CH"/>
    <property type="match status" value="1"/>
</dbReference>
<dbReference type="SMART" id="SM00033">
    <property type="entry name" value="CH"/>
    <property type="match status" value="1"/>
</dbReference>
<dbReference type="CDD" id="cd12206">
    <property type="entry name" value="RasGAP_IQGAP_related"/>
    <property type="match status" value="1"/>
</dbReference>
<dbReference type="Pfam" id="PF03836">
    <property type="entry name" value="RasGAP_C"/>
    <property type="match status" value="1"/>
</dbReference>
<dbReference type="SUPFAM" id="SSF48350">
    <property type="entry name" value="GTPase activation domain, GAP"/>
    <property type="match status" value="1"/>
</dbReference>
<dbReference type="InterPro" id="IPR036872">
    <property type="entry name" value="CH_dom_sf"/>
</dbReference>
<evidence type="ECO:0000313" key="5">
    <source>
        <dbReference type="EMBL" id="SCU83258.1"/>
    </source>
</evidence>
<organism evidence="5 6">
    <name type="scientific">Lachancea mirantina</name>
    <dbReference type="NCBI Taxonomy" id="1230905"/>
    <lineage>
        <taxon>Eukaryota</taxon>
        <taxon>Fungi</taxon>
        <taxon>Dikarya</taxon>
        <taxon>Ascomycota</taxon>
        <taxon>Saccharomycotina</taxon>
        <taxon>Saccharomycetes</taxon>
        <taxon>Saccharomycetales</taxon>
        <taxon>Saccharomycetaceae</taxon>
        <taxon>Lachancea</taxon>
    </lineage>
</organism>
<dbReference type="Gene3D" id="1.10.418.10">
    <property type="entry name" value="Calponin-like domain"/>
    <property type="match status" value="1"/>
</dbReference>